<feature type="domain" description="PAS" evidence="1">
    <location>
        <begin position="24"/>
        <end position="69"/>
    </location>
</feature>
<reference evidence="2 3" key="1">
    <citation type="submission" date="2020-06" db="EMBL/GenBank/DDBJ databases">
        <title>High-quality draft genome of sulfate reducer Desulfobacter latus type strain AcrS2 isolated from marine sediment.</title>
        <authorList>
            <person name="Hoppe M."/>
            <person name="Larsen C.K."/>
            <person name="Marshall I.P.G."/>
            <person name="Schramm A."/>
            <person name="Marietou A.G."/>
        </authorList>
    </citation>
    <scope>NUCLEOTIDE SEQUENCE [LARGE SCALE GENOMIC DNA]</scope>
    <source>
        <strain evidence="2 3">AcRS2</strain>
    </source>
</reference>
<evidence type="ECO:0000259" key="1">
    <source>
        <dbReference type="PROSITE" id="PS50112"/>
    </source>
</evidence>
<keyword evidence="3" id="KW-1185">Reference proteome</keyword>
<sequence length="220" mass="25288">MMKSLFEKFSTICVSEAKSQGLNSEEELHSAFNAMTSVVWIVDKNHHILKANSACRVLFNQPDSEIIGKKCWEIAYGTEKPIEKCPVLVEKCPVIKAGHSLQQESIEIQINKKWFKVFVDPILDARGKLSKYINIIMDITEFKEETAFKNVKTLSGLLPICSVCKKIRDDKGCWNILEEYIEKHSDVSFSHGMCPECSDKLYGNEEWYIKMKNKNKDDKK</sequence>
<dbReference type="EMBL" id="JACADJ010000018">
    <property type="protein sequence ID" value="NWH04819.1"/>
    <property type="molecule type" value="Genomic_DNA"/>
</dbReference>
<dbReference type="Pfam" id="PF13426">
    <property type="entry name" value="PAS_9"/>
    <property type="match status" value="1"/>
</dbReference>
<dbReference type="PROSITE" id="PS50112">
    <property type="entry name" value="PAS"/>
    <property type="match status" value="1"/>
</dbReference>
<evidence type="ECO:0000313" key="3">
    <source>
        <dbReference type="Proteomes" id="UP000553343"/>
    </source>
</evidence>
<dbReference type="SMART" id="SM00091">
    <property type="entry name" value="PAS"/>
    <property type="match status" value="1"/>
</dbReference>
<organism evidence="2 3">
    <name type="scientific">Desulfobacter latus</name>
    <dbReference type="NCBI Taxonomy" id="2292"/>
    <lineage>
        <taxon>Bacteria</taxon>
        <taxon>Pseudomonadati</taxon>
        <taxon>Thermodesulfobacteriota</taxon>
        <taxon>Desulfobacteria</taxon>
        <taxon>Desulfobacterales</taxon>
        <taxon>Desulfobacteraceae</taxon>
        <taxon>Desulfobacter</taxon>
    </lineage>
</organism>
<dbReference type="InterPro" id="IPR035965">
    <property type="entry name" value="PAS-like_dom_sf"/>
</dbReference>
<dbReference type="Gene3D" id="3.30.450.20">
    <property type="entry name" value="PAS domain"/>
    <property type="match status" value="1"/>
</dbReference>
<dbReference type="AlphaFoldDB" id="A0A850SUJ9"/>
<name>A0A850SUJ9_9BACT</name>
<accession>A0A850SUJ9</accession>
<dbReference type="InterPro" id="IPR000014">
    <property type="entry name" value="PAS"/>
</dbReference>
<proteinExistence type="predicted"/>
<dbReference type="NCBIfam" id="TIGR00229">
    <property type="entry name" value="sensory_box"/>
    <property type="match status" value="1"/>
</dbReference>
<evidence type="ECO:0000313" key="2">
    <source>
        <dbReference type="EMBL" id="NWH04819.1"/>
    </source>
</evidence>
<dbReference type="SUPFAM" id="SSF55785">
    <property type="entry name" value="PYP-like sensor domain (PAS domain)"/>
    <property type="match status" value="1"/>
</dbReference>
<dbReference type="Proteomes" id="UP000553343">
    <property type="component" value="Unassembled WGS sequence"/>
</dbReference>
<protein>
    <submittedName>
        <fullName evidence="2">PAS domain-containing protein</fullName>
    </submittedName>
</protein>
<comment type="caution">
    <text evidence="2">The sequence shown here is derived from an EMBL/GenBank/DDBJ whole genome shotgun (WGS) entry which is preliminary data.</text>
</comment>
<dbReference type="CDD" id="cd00130">
    <property type="entry name" value="PAS"/>
    <property type="match status" value="1"/>
</dbReference>
<gene>
    <name evidence="2" type="ORF">HXW94_07435</name>
</gene>